<evidence type="ECO:0000259" key="2">
    <source>
        <dbReference type="Pfam" id="PF00682"/>
    </source>
</evidence>
<dbReference type="InterPro" id="IPR000891">
    <property type="entry name" value="PYR_CT"/>
</dbReference>
<name>A0A7Y0SIS2_VIBPH</name>
<feature type="non-terminal residue" evidence="3">
    <location>
        <position position="1"/>
    </location>
</feature>
<organism evidence="3 4">
    <name type="scientific">Vibrio parahaemolyticus</name>
    <dbReference type="NCBI Taxonomy" id="670"/>
    <lineage>
        <taxon>Bacteria</taxon>
        <taxon>Pseudomonadati</taxon>
        <taxon>Pseudomonadota</taxon>
        <taxon>Gammaproteobacteria</taxon>
        <taxon>Vibrionales</taxon>
        <taxon>Vibrionaceae</taxon>
        <taxon>Vibrio</taxon>
    </lineage>
</organism>
<evidence type="ECO:0000313" key="4">
    <source>
        <dbReference type="Proteomes" id="UP000518904"/>
    </source>
</evidence>
<dbReference type="InterPro" id="IPR013785">
    <property type="entry name" value="Aldolase_TIM"/>
</dbReference>
<evidence type="ECO:0000256" key="1">
    <source>
        <dbReference type="ARBA" id="ARBA00023211"/>
    </source>
</evidence>
<dbReference type="PANTHER" id="PTHR10277">
    <property type="entry name" value="HOMOCITRATE SYNTHASE-RELATED"/>
    <property type="match status" value="1"/>
</dbReference>
<dbReference type="SUPFAM" id="SSF51569">
    <property type="entry name" value="Aldolase"/>
    <property type="match status" value="1"/>
</dbReference>
<feature type="domain" description="Pyruvate carboxyltransferase" evidence="2">
    <location>
        <begin position="3"/>
        <end position="81"/>
    </location>
</feature>
<accession>A0A7Y0SIS2</accession>
<dbReference type="Pfam" id="PF00682">
    <property type="entry name" value="HMGL-like"/>
    <property type="match status" value="1"/>
</dbReference>
<dbReference type="GO" id="GO:0003852">
    <property type="term" value="F:2-isopropylmalate synthase activity"/>
    <property type="evidence" value="ECO:0007669"/>
    <property type="project" value="TreeGrafter"/>
</dbReference>
<dbReference type="EMBL" id="JABCLB010001589">
    <property type="protein sequence ID" value="NMU84284.1"/>
    <property type="molecule type" value="Genomic_DNA"/>
</dbReference>
<dbReference type="Proteomes" id="UP000518904">
    <property type="component" value="Unassembled WGS sequence"/>
</dbReference>
<proteinExistence type="predicted"/>
<keyword evidence="1" id="KW-0464">Manganese</keyword>
<gene>
    <name evidence="3" type="ORF">HKB16_15455</name>
</gene>
<dbReference type="AlphaFoldDB" id="A0A7Y0SIS2"/>
<protein>
    <submittedName>
        <fullName evidence="3">2-isopropylmalate synthase</fullName>
    </submittedName>
</protein>
<comment type="caution">
    <text evidence="3">The sequence shown here is derived from an EMBL/GenBank/DDBJ whole genome shotgun (WGS) entry which is preliminary data.</text>
</comment>
<dbReference type="GO" id="GO:0009098">
    <property type="term" value="P:L-leucine biosynthetic process"/>
    <property type="evidence" value="ECO:0007669"/>
    <property type="project" value="TreeGrafter"/>
</dbReference>
<reference evidence="3 4" key="1">
    <citation type="submission" date="2020-04" db="EMBL/GenBank/DDBJ databases">
        <title>Whole-genome sequencing of Vibrio spp. from China reveals different genetic environments of blaCTX-M-14 among diverse lineages.</title>
        <authorList>
            <person name="Zheng Z."/>
            <person name="Ye L."/>
            <person name="Chen S."/>
        </authorList>
    </citation>
    <scope>NUCLEOTIDE SEQUENCE [LARGE SCALE GENOMIC DNA]</scope>
    <source>
        <strain evidence="3 4">Vb0551</strain>
    </source>
</reference>
<feature type="non-terminal residue" evidence="3">
    <location>
        <position position="81"/>
    </location>
</feature>
<dbReference type="Gene3D" id="3.20.20.70">
    <property type="entry name" value="Aldolase class I"/>
    <property type="match status" value="1"/>
</dbReference>
<evidence type="ECO:0000313" key="3">
    <source>
        <dbReference type="EMBL" id="NMU84284.1"/>
    </source>
</evidence>
<dbReference type="GO" id="GO:0005829">
    <property type="term" value="C:cytosol"/>
    <property type="evidence" value="ECO:0007669"/>
    <property type="project" value="TreeGrafter"/>
</dbReference>
<sequence>AAAEALKVADQFRIHTFLATSTIHVEDKLRRSYDDVLEMAVNAVKHARNYTDDVEFSCEDAGRTPIDNLCRMVEAAINAGA</sequence>
<dbReference type="PANTHER" id="PTHR10277:SF9">
    <property type="entry name" value="2-ISOPROPYLMALATE SYNTHASE 1, CHLOROPLASTIC-RELATED"/>
    <property type="match status" value="1"/>
</dbReference>
<dbReference type="InterPro" id="IPR050073">
    <property type="entry name" value="2-IPM_HCS-like"/>
</dbReference>